<reference evidence="1 2" key="1">
    <citation type="submission" date="2018-06" db="EMBL/GenBank/DDBJ databases">
        <title>Complete Genomes of Monosporascus.</title>
        <authorList>
            <person name="Robinson A.J."/>
            <person name="Natvig D.O."/>
        </authorList>
    </citation>
    <scope>NUCLEOTIDE SEQUENCE [LARGE SCALE GENOMIC DNA]</scope>
    <source>
        <strain evidence="1 2">CBS 609.92</strain>
    </source>
</reference>
<comment type="caution">
    <text evidence="1">The sequence shown here is derived from an EMBL/GenBank/DDBJ whole genome shotgun (WGS) entry which is preliminary data.</text>
</comment>
<protein>
    <submittedName>
        <fullName evidence="1">Uncharacterized protein</fullName>
    </submittedName>
</protein>
<sequence length="85" mass="9649">MTLTTITCLNASLRRMTWMSFSGSPGAQISANHMSVARQAADELLILSLEDEDVHFQIIMMFLSLRKRKWDQGGFQKLRDAFVGK</sequence>
<evidence type="ECO:0000313" key="1">
    <source>
        <dbReference type="EMBL" id="RYO87787.1"/>
    </source>
</evidence>
<keyword evidence="2" id="KW-1185">Reference proteome</keyword>
<organism evidence="1 2">
    <name type="scientific">Monosporascus cannonballus</name>
    <dbReference type="NCBI Taxonomy" id="155416"/>
    <lineage>
        <taxon>Eukaryota</taxon>
        <taxon>Fungi</taxon>
        <taxon>Dikarya</taxon>
        <taxon>Ascomycota</taxon>
        <taxon>Pezizomycotina</taxon>
        <taxon>Sordariomycetes</taxon>
        <taxon>Xylariomycetidae</taxon>
        <taxon>Xylariales</taxon>
        <taxon>Xylariales incertae sedis</taxon>
        <taxon>Monosporascus</taxon>
    </lineage>
</organism>
<accession>A0ABY0HD08</accession>
<gene>
    <name evidence="1" type="ORF">DL762_004077</name>
</gene>
<dbReference type="Proteomes" id="UP000294003">
    <property type="component" value="Unassembled WGS sequence"/>
</dbReference>
<dbReference type="EMBL" id="QJNS01000096">
    <property type="protein sequence ID" value="RYO87787.1"/>
    <property type="molecule type" value="Genomic_DNA"/>
</dbReference>
<evidence type="ECO:0000313" key="2">
    <source>
        <dbReference type="Proteomes" id="UP000294003"/>
    </source>
</evidence>
<name>A0ABY0HD08_9PEZI</name>
<proteinExistence type="predicted"/>